<proteinExistence type="inferred from homology"/>
<dbReference type="Proteomes" id="UP001159364">
    <property type="component" value="Linkage Group LG10"/>
</dbReference>
<dbReference type="PANTHER" id="PTHR34661:SF3">
    <property type="entry name" value="INCREASED DNA METHYLATION 2"/>
    <property type="match status" value="1"/>
</dbReference>
<protein>
    <recommendedName>
        <fullName evidence="3">SHSP domain-containing protein</fullName>
    </recommendedName>
</protein>
<evidence type="ECO:0000259" key="3">
    <source>
        <dbReference type="PROSITE" id="PS01031"/>
    </source>
</evidence>
<dbReference type="FunFam" id="2.60.40.790:FF:000049">
    <property type="entry name" value="Increased DNA methylation 3"/>
    <property type="match status" value="1"/>
</dbReference>
<name>A0AAV8SIP8_9ROSI</name>
<dbReference type="EMBL" id="JAIWQS010000010">
    <property type="protein sequence ID" value="KAJ8751928.1"/>
    <property type="molecule type" value="Genomic_DNA"/>
</dbReference>
<organism evidence="4 5">
    <name type="scientific">Erythroxylum novogranatense</name>
    <dbReference type="NCBI Taxonomy" id="1862640"/>
    <lineage>
        <taxon>Eukaryota</taxon>
        <taxon>Viridiplantae</taxon>
        <taxon>Streptophyta</taxon>
        <taxon>Embryophyta</taxon>
        <taxon>Tracheophyta</taxon>
        <taxon>Spermatophyta</taxon>
        <taxon>Magnoliopsida</taxon>
        <taxon>eudicotyledons</taxon>
        <taxon>Gunneridae</taxon>
        <taxon>Pentapetalae</taxon>
        <taxon>rosids</taxon>
        <taxon>fabids</taxon>
        <taxon>Malpighiales</taxon>
        <taxon>Erythroxylaceae</taxon>
        <taxon>Erythroxylum</taxon>
    </lineage>
</organism>
<dbReference type="AlphaFoldDB" id="A0AAV8SIP8"/>
<feature type="domain" description="SHSP" evidence="3">
    <location>
        <begin position="36"/>
        <end position="152"/>
    </location>
</feature>
<comment type="similarity">
    <text evidence="1 2">Belongs to the small heat shock protein (HSP20) family.</text>
</comment>
<evidence type="ECO:0000256" key="2">
    <source>
        <dbReference type="RuleBase" id="RU003616"/>
    </source>
</evidence>
<gene>
    <name evidence="4" type="ORF">K2173_000674</name>
</gene>
<dbReference type="PROSITE" id="PS01031">
    <property type="entry name" value="SHSP"/>
    <property type="match status" value="1"/>
</dbReference>
<dbReference type="Gene3D" id="2.60.40.790">
    <property type="match status" value="1"/>
</dbReference>
<evidence type="ECO:0000313" key="4">
    <source>
        <dbReference type="EMBL" id="KAJ8751928.1"/>
    </source>
</evidence>
<comment type="caution">
    <text evidence="4">The sequence shown here is derived from an EMBL/GenBank/DDBJ whole genome shotgun (WGS) entry which is preliminary data.</text>
</comment>
<dbReference type="InterPro" id="IPR008978">
    <property type="entry name" value="HSP20-like_chaperone"/>
</dbReference>
<dbReference type="CDD" id="cd06464">
    <property type="entry name" value="ACD_sHsps-like"/>
    <property type="match status" value="1"/>
</dbReference>
<dbReference type="InterPro" id="IPR039321">
    <property type="entry name" value="IDM2/3-like"/>
</dbReference>
<dbReference type="Pfam" id="PF00011">
    <property type="entry name" value="HSP20"/>
    <property type="match status" value="1"/>
</dbReference>
<sequence>MKSSLGMILFPSCSDKEQWSRIITGSNTAFALTGSAALGQLGPTIGLMDIGESDDAYLFRVALPGVKRDAQEFTCNVESDGKVLIRGVTTTGERTVCRFSQVFEMQTENLCPPGHFSITFHLPGPVDPQHLSGNFGMDGVLEGIVMKENQTA</sequence>
<keyword evidence="5" id="KW-1185">Reference proteome</keyword>
<evidence type="ECO:0000313" key="5">
    <source>
        <dbReference type="Proteomes" id="UP001159364"/>
    </source>
</evidence>
<dbReference type="PANTHER" id="PTHR34661">
    <property type="entry name" value="INCREASED DNA METHYLATION 3"/>
    <property type="match status" value="1"/>
</dbReference>
<reference evidence="4 5" key="1">
    <citation type="submission" date="2021-09" db="EMBL/GenBank/DDBJ databases">
        <title>Genomic insights and catalytic innovation underlie evolution of tropane alkaloids biosynthesis.</title>
        <authorList>
            <person name="Wang Y.-J."/>
            <person name="Tian T."/>
            <person name="Huang J.-P."/>
            <person name="Huang S.-X."/>
        </authorList>
    </citation>
    <scope>NUCLEOTIDE SEQUENCE [LARGE SCALE GENOMIC DNA]</scope>
    <source>
        <strain evidence="4">KIB-2018</strain>
        <tissue evidence="4">Leaf</tissue>
    </source>
</reference>
<dbReference type="InterPro" id="IPR002068">
    <property type="entry name" value="A-crystallin/Hsp20_dom"/>
</dbReference>
<dbReference type="SUPFAM" id="SSF49764">
    <property type="entry name" value="HSP20-like chaperones"/>
    <property type="match status" value="1"/>
</dbReference>
<accession>A0AAV8SIP8</accession>
<evidence type="ECO:0000256" key="1">
    <source>
        <dbReference type="PROSITE-ProRule" id="PRU00285"/>
    </source>
</evidence>
<dbReference type="GO" id="GO:0005634">
    <property type="term" value="C:nucleus"/>
    <property type="evidence" value="ECO:0007669"/>
    <property type="project" value="TreeGrafter"/>
</dbReference>